<dbReference type="InterPro" id="IPR016181">
    <property type="entry name" value="Acyl_CoA_acyltransferase"/>
</dbReference>
<dbReference type="EMBL" id="JAELXS010000003">
    <property type="protein sequence ID" value="MBJ6121452.1"/>
    <property type="molecule type" value="Genomic_DNA"/>
</dbReference>
<dbReference type="Proteomes" id="UP000640426">
    <property type="component" value="Unassembled WGS sequence"/>
</dbReference>
<evidence type="ECO:0000256" key="1">
    <source>
        <dbReference type="ARBA" id="ARBA00022679"/>
    </source>
</evidence>
<dbReference type="PANTHER" id="PTHR43877">
    <property type="entry name" value="AMINOALKYLPHOSPHONATE N-ACETYLTRANSFERASE-RELATED-RELATED"/>
    <property type="match status" value="1"/>
</dbReference>
<sequence length="158" mass="17003">MDIRSASLDDAAGMSRVLREIIALTGRERPNDAAFITAHYIANPASIRCSIAADEAGNILGFQSLVEAIAGNRYGVPMGWGIIGTHIGPRAHRRGVGTALFAASRAAAMQARLEKIDAYIGADNVSGLRYYEAMGFRTYRETDGIVQKMFVVGRENVA</sequence>
<keyword evidence="5" id="KW-1185">Reference proteome</keyword>
<comment type="caution">
    <text evidence="4">The sequence shown here is derived from an EMBL/GenBank/DDBJ whole genome shotgun (WGS) entry which is preliminary data.</text>
</comment>
<keyword evidence="1" id="KW-0808">Transferase</keyword>
<gene>
    <name evidence="4" type="ORF">JAO74_06570</name>
</gene>
<accession>A0ABS0XN32</accession>
<dbReference type="InterPro" id="IPR050832">
    <property type="entry name" value="Bact_Acetyltransf"/>
</dbReference>
<dbReference type="SUPFAM" id="SSF55729">
    <property type="entry name" value="Acyl-CoA N-acyltransferases (Nat)"/>
    <property type="match status" value="1"/>
</dbReference>
<feature type="domain" description="N-acetyltransferase" evidence="3">
    <location>
        <begin position="1"/>
        <end position="157"/>
    </location>
</feature>
<proteinExistence type="predicted"/>
<evidence type="ECO:0000259" key="3">
    <source>
        <dbReference type="PROSITE" id="PS51186"/>
    </source>
</evidence>
<evidence type="ECO:0000313" key="4">
    <source>
        <dbReference type="EMBL" id="MBJ6121452.1"/>
    </source>
</evidence>
<name>A0ABS0XN32_9SPHN</name>
<dbReference type="PANTHER" id="PTHR43877:SF1">
    <property type="entry name" value="ACETYLTRANSFERASE"/>
    <property type="match status" value="1"/>
</dbReference>
<dbReference type="Pfam" id="PF00583">
    <property type="entry name" value="Acetyltransf_1"/>
    <property type="match status" value="1"/>
</dbReference>
<keyword evidence="2" id="KW-0012">Acyltransferase</keyword>
<dbReference type="InterPro" id="IPR000182">
    <property type="entry name" value="GNAT_dom"/>
</dbReference>
<evidence type="ECO:0000256" key="2">
    <source>
        <dbReference type="ARBA" id="ARBA00023315"/>
    </source>
</evidence>
<reference evidence="5" key="1">
    <citation type="submission" date="2020-12" db="EMBL/GenBank/DDBJ databases">
        <title>Hymenobacter sp.</title>
        <authorList>
            <person name="Kim M.K."/>
        </authorList>
    </citation>
    <scope>NUCLEOTIDE SEQUENCE [LARGE SCALE GENOMIC DNA]</scope>
    <source>
        <strain evidence="5">BT553</strain>
    </source>
</reference>
<organism evidence="4 5">
    <name type="scientific">Sphingomonas mollis</name>
    <dbReference type="NCBI Taxonomy" id="2795726"/>
    <lineage>
        <taxon>Bacteria</taxon>
        <taxon>Pseudomonadati</taxon>
        <taxon>Pseudomonadota</taxon>
        <taxon>Alphaproteobacteria</taxon>
        <taxon>Sphingomonadales</taxon>
        <taxon>Sphingomonadaceae</taxon>
        <taxon>Sphingomonas</taxon>
    </lineage>
</organism>
<protein>
    <submittedName>
        <fullName evidence="4">GNAT family N-acetyltransferase</fullName>
    </submittedName>
</protein>
<dbReference type="PROSITE" id="PS51186">
    <property type="entry name" value="GNAT"/>
    <property type="match status" value="1"/>
</dbReference>
<dbReference type="Gene3D" id="3.40.630.30">
    <property type="match status" value="1"/>
</dbReference>
<evidence type="ECO:0000313" key="5">
    <source>
        <dbReference type="Proteomes" id="UP000640426"/>
    </source>
</evidence>